<dbReference type="AlphaFoldDB" id="A0A0V0H9Z5"/>
<feature type="region of interest" description="Disordered" evidence="1">
    <location>
        <begin position="60"/>
        <end position="93"/>
    </location>
</feature>
<sequence length="93" mass="11073">MFAPMNHPMTFNRLSWTPTKLFAKKSPDARITQNPWMNRHKNQKIPISYYRFHFNSKKSTYSHLNQPTPFNRSSRMPKKNSAKRSPGEHINKI</sequence>
<evidence type="ECO:0000256" key="1">
    <source>
        <dbReference type="SAM" id="MobiDB-lite"/>
    </source>
</evidence>
<name>A0A0V0H9Z5_SOLCH</name>
<dbReference type="EMBL" id="GEDG01023093">
    <property type="protein sequence ID" value="JAP16995.1"/>
    <property type="molecule type" value="Transcribed_RNA"/>
</dbReference>
<protein>
    <submittedName>
        <fullName evidence="2">Putative ovule protein</fullName>
    </submittedName>
</protein>
<evidence type="ECO:0000313" key="2">
    <source>
        <dbReference type="EMBL" id="JAP16995.1"/>
    </source>
</evidence>
<organism evidence="2">
    <name type="scientific">Solanum chacoense</name>
    <name type="common">Chaco potato</name>
    <dbReference type="NCBI Taxonomy" id="4108"/>
    <lineage>
        <taxon>Eukaryota</taxon>
        <taxon>Viridiplantae</taxon>
        <taxon>Streptophyta</taxon>
        <taxon>Embryophyta</taxon>
        <taxon>Tracheophyta</taxon>
        <taxon>Spermatophyta</taxon>
        <taxon>Magnoliopsida</taxon>
        <taxon>eudicotyledons</taxon>
        <taxon>Gunneridae</taxon>
        <taxon>Pentapetalae</taxon>
        <taxon>asterids</taxon>
        <taxon>lamiids</taxon>
        <taxon>Solanales</taxon>
        <taxon>Solanaceae</taxon>
        <taxon>Solanoideae</taxon>
        <taxon>Solaneae</taxon>
        <taxon>Solanum</taxon>
    </lineage>
</organism>
<proteinExistence type="predicted"/>
<reference evidence="2" key="1">
    <citation type="submission" date="2015-12" db="EMBL/GenBank/DDBJ databases">
        <title>Gene expression during late stages of embryo sac development: a critical building block for successful pollen-pistil interactions.</title>
        <authorList>
            <person name="Liu Y."/>
            <person name="Joly V."/>
            <person name="Sabar M."/>
            <person name="Matton D.P."/>
        </authorList>
    </citation>
    <scope>NUCLEOTIDE SEQUENCE</scope>
</reference>
<feature type="compositionally biased region" description="Polar residues" evidence="1">
    <location>
        <begin position="60"/>
        <end position="74"/>
    </location>
</feature>
<accession>A0A0V0H9Z5</accession>